<dbReference type="SUPFAM" id="SSF53187">
    <property type="entry name" value="Zn-dependent exopeptidases"/>
    <property type="match status" value="1"/>
</dbReference>
<evidence type="ECO:0000256" key="8">
    <source>
        <dbReference type="ARBA" id="ARBA00022801"/>
    </source>
</evidence>
<evidence type="ECO:0000256" key="9">
    <source>
        <dbReference type="ARBA" id="ARBA00022833"/>
    </source>
</evidence>
<keyword evidence="8" id="KW-0378">Hydrolase</keyword>
<keyword evidence="9" id="KW-0862">Zinc</keyword>
<comment type="similarity">
    <text evidence="4">Belongs to the peptidase M20A family.</text>
</comment>
<evidence type="ECO:0000256" key="11">
    <source>
        <dbReference type="ARBA" id="ARBA00051301"/>
    </source>
</evidence>
<dbReference type="EC" id="3.5.1.18" evidence="5"/>
<dbReference type="Pfam" id="PF01546">
    <property type="entry name" value="Peptidase_M20"/>
    <property type="match status" value="1"/>
</dbReference>
<keyword evidence="10" id="KW-0170">Cobalt</keyword>
<name>A0ABZ2PM24_9NOCA</name>
<comment type="cofactor">
    <cofactor evidence="2">
        <name>Zn(2+)</name>
        <dbReference type="ChEBI" id="CHEBI:29105"/>
    </cofactor>
</comment>
<dbReference type="InterPro" id="IPR001261">
    <property type="entry name" value="ArgE/DapE_CS"/>
</dbReference>
<protein>
    <recommendedName>
        <fullName evidence="6">Probable succinyl-diaminopimelate desuccinylase</fullName>
        <ecNumber evidence="5">3.5.1.18</ecNumber>
    </recommendedName>
</protein>
<proteinExistence type="inferred from homology"/>
<evidence type="ECO:0000256" key="7">
    <source>
        <dbReference type="ARBA" id="ARBA00022723"/>
    </source>
</evidence>
<gene>
    <name evidence="13" type="ORF">WDS16_05870</name>
</gene>
<evidence type="ECO:0000256" key="6">
    <source>
        <dbReference type="ARBA" id="ARBA00016853"/>
    </source>
</evidence>
<dbReference type="PROSITE" id="PS00758">
    <property type="entry name" value="ARGE_DAPE_CPG2_1"/>
    <property type="match status" value="1"/>
</dbReference>
<sequence length="413" mass="42118">MIEAERRLLDAIDSDGIVALASALIDAGGENPGDTEESVATVLVDRCRQLGFDIEIDEVAPGRPNVVVSVGGSAEAGVLFLGHSDVVPAGGGWSTDPFAAVVREGRLYGRGACDMKGGLAAVVVAMAALKRSGTLSRSPVSLACLVDEEDTGLGIRAFVSGQHTRNYTHCIVAEPTDLVTITGCRGAANLAITVSGHSAHAGRPSNGRNAVSAAARIVVLIDSMGEDLKAHAHPALGPATWNVGTIDGGTGTSMVPDRCVITVDRRLLPGEDARVVASRLQCDIENAGIVGDGIEVAVDVSMEMPGFLTSENSGTVVAAVTSVTDAAGCRGTDVWTASCDGGFVVRDLGIPTVVLGPGEIETQAHQPDESVSVQQLCDSARAYALLASRIVASPAVMSESRGSGPSSIAASVT</sequence>
<comment type="cofactor">
    <cofactor evidence="1">
        <name>Co(2+)</name>
        <dbReference type="ChEBI" id="CHEBI:48828"/>
    </cofactor>
</comment>
<comment type="catalytic activity">
    <reaction evidence="11">
        <text>N-succinyl-(2S,6S)-2,6-diaminopimelate + H2O = (2S,6S)-2,6-diaminopimelate + succinate</text>
        <dbReference type="Rhea" id="RHEA:22608"/>
        <dbReference type="ChEBI" id="CHEBI:15377"/>
        <dbReference type="ChEBI" id="CHEBI:30031"/>
        <dbReference type="ChEBI" id="CHEBI:57609"/>
        <dbReference type="ChEBI" id="CHEBI:58087"/>
        <dbReference type="EC" id="3.5.1.18"/>
    </reaction>
</comment>
<organism evidence="13 14">
    <name type="scientific">Rhodococcus sovatensis</name>
    <dbReference type="NCBI Taxonomy" id="1805840"/>
    <lineage>
        <taxon>Bacteria</taxon>
        <taxon>Bacillati</taxon>
        <taxon>Actinomycetota</taxon>
        <taxon>Actinomycetes</taxon>
        <taxon>Mycobacteriales</taxon>
        <taxon>Nocardiaceae</taxon>
        <taxon>Rhodococcus</taxon>
    </lineage>
</organism>
<evidence type="ECO:0000256" key="4">
    <source>
        <dbReference type="ARBA" id="ARBA00006247"/>
    </source>
</evidence>
<dbReference type="SUPFAM" id="SSF55031">
    <property type="entry name" value="Bacterial exopeptidase dimerisation domain"/>
    <property type="match status" value="1"/>
</dbReference>
<dbReference type="InterPro" id="IPR011650">
    <property type="entry name" value="Peptidase_M20_dimer"/>
</dbReference>
<dbReference type="Gene3D" id="3.30.70.360">
    <property type="match status" value="1"/>
</dbReference>
<dbReference type="PANTHER" id="PTHR43808">
    <property type="entry name" value="ACETYLORNITHINE DEACETYLASE"/>
    <property type="match status" value="1"/>
</dbReference>
<dbReference type="InterPro" id="IPR036264">
    <property type="entry name" value="Bact_exopeptidase_dim_dom"/>
</dbReference>
<dbReference type="Pfam" id="PF07687">
    <property type="entry name" value="M20_dimer"/>
    <property type="match status" value="1"/>
</dbReference>
<evidence type="ECO:0000256" key="5">
    <source>
        <dbReference type="ARBA" id="ARBA00011921"/>
    </source>
</evidence>
<reference evidence="13 14" key="1">
    <citation type="submission" date="2024-03" db="EMBL/GenBank/DDBJ databases">
        <title>Natural products discovery in diverse microorganisms through a two-stage MS feature dereplication strategy.</title>
        <authorList>
            <person name="Zhang R."/>
        </authorList>
    </citation>
    <scope>NUCLEOTIDE SEQUENCE [LARGE SCALE GENOMIC DNA]</scope>
    <source>
        <strain evidence="13 14">18930</strain>
    </source>
</reference>
<dbReference type="RefSeq" id="WP_338891208.1">
    <property type="nucleotide sequence ID" value="NZ_CP147846.1"/>
</dbReference>
<dbReference type="Proteomes" id="UP001432000">
    <property type="component" value="Chromosome"/>
</dbReference>
<comment type="pathway">
    <text evidence="3">Amino-acid biosynthesis; L-lysine biosynthesis via DAP pathway; LL-2,6-diaminopimelate from (S)-tetrahydrodipicolinate (succinylase route): step 3/3.</text>
</comment>
<accession>A0ABZ2PM24</accession>
<dbReference type="InterPro" id="IPR050072">
    <property type="entry name" value="Peptidase_M20A"/>
</dbReference>
<dbReference type="CDD" id="cd08659">
    <property type="entry name" value="M20_ArgE_DapE-like"/>
    <property type="match status" value="1"/>
</dbReference>
<evidence type="ECO:0000256" key="10">
    <source>
        <dbReference type="ARBA" id="ARBA00023285"/>
    </source>
</evidence>
<evidence type="ECO:0000256" key="2">
    <source>
        <dbReference type="ARBA" id="ARBA00001947"/>
    </source>
</evidence>
<dbReference type="PANTHER" id="PTHR43808:SF32">
    <property type="entry name" value="ARGE_DAPE-RELATED DEACYLASE"/>
    <property type="match status" value="1"/>
</dbReference>
<dbReference type="NCBIfam" id="TIGR01910">
    <property type="entry name" value="DapE-ArgE"/>
    <property type="match status" value="1"/>
</dbReference>
<keyword evidence="14" id="KW-1185">Reference proteome</keyword>
<dbReference type="Gene3D" id="3.40.630.10">
    <property type="entry name" value="Zn peptidases"/>
    <property type="match status" value="1"/>
</dbReference>
<evidence type="ECO:0000259" key="12">
    <source>
        <dbReference type="Pfam" id="PF07687"/>
    </source>
</evidence>
<keyword evidence="7" id="KW-0479">Metal-binding</keyword>
<dbReference type="EMBL" id="CP147846">
    <property type="protein sequence ID" value="WXG70054.1"/>
    <property type="molecule type" value="Genomic_DNA"/>
</dbReference>
<feature type="domain" description="Peptidase M20 dimerisation" evidence="12">
    <location>
        <begin position="183"/>
        <end position="285"/>
    </location>
</feature>
<evidence type="ECO:0000313" key="13">
    <source>
        <dbReference type="EMBL" id="WXG70054.1"/>
    </source>
</evidence>
<dbReference type="InterPro" id="IPR002933">
    <property type="entry name" value="Peptidase_M20"/>
</dbReference>
<evidence type="ECO:0000313" key="14">
    <source>
        <dbReference type="Proteomes" id="UP001432000"/>
    </source>
</evidence>
<dbReference type="InterPro" id="IPR010182">
    <property type="entry name" value="ArgE/DapE"/>
</dbReference>
<evidence type="ECO:0000256" key="3">
    <source>
        <dbReference type="ARBA" id="ARBA00005130"/>
    </source>
</evidence>
<evidence type="ECO:0000256" key="1">
    <source>
        <dbReference type="ARBA" id="ARBA00001941"/>
    </source>
</evidence>